<protein>
    <submittedName>
        <fullName evidence="1">Uncharacterized protein TCIL3000_7_3200</fullName>
    </submittedName>
</protein>
<dbReference type="GO" id="GO:0005829">
    <property type="term" value="C:cytosol"/>
    <property type="evidence" value="ECO:0007669"/>
    <property type="project" value="TreeGrafter"/>
</dbReference>
<dbReference type="GO" id="GO:0004363">
    <property type="term" value="F:glutathione synthase activity"/>
    <property type="evidence" value="ECO:0007669"/>
    <property type="project" value="InterPro"/>
</dbReference>
<dbReference type="SUPFAM" id="SSF56059">
    <property type="entry name" value="Glutathione synthetase ATP-binding domain-like"/>
    <property type="match status" value="1"/>
</dbReference>
<dbReference type="EMBL" id="HE575320">
    <property type="protein sequence ID" value="CCC91506.1"/>
    <property type="molecule type" value="Genomic_DNA"/>
</dbReference>
<dbReference type="Gene3D" id="3.30.470.20">
    <property type="entry name" value="ATP-grasp fold, B domain"/>
    <property type="match status" value="1"/>
</dbReference>
<dbReference type="AlphaFoldDB" id="G0UQ45"/>
<dbReference type="GO" id="GO:0005524">
    <property type="term" value="F:ATP binding"/>
    <property type="evidence" value="ECO:0007669"/>
    <property type="project" value="InterPro"/>
</dbReference>
<organism evidence="1">
    <name type="scientific">Trypanosoma congolense (strain IL3000)</name>
    <dbReference type="NCBI Taxonomy" id="1068625"/>
    <lineage>
        <taxon>Eukaryota</taxon>
        <taxon>Discoba</taxon>
        <taxon>Euglenozoa</taxon>
        <taxon>Kinetoplastea</taxon>
        <taxon>Metakinetoplastina</taxon>
        <taxon>Trypanosomatida</taxon>
        <taxon>Trypanosomatidae</taxon>
        <taxon>Trypanosoma</taxon>
        <taxon>Nannomonas</taxon>
    </lineage>
</organism>
<sequence>MVKMMMTTREENPVLYSKLRREYIVMSRIRFPVRTGSMLVRGKVVRLEQNLCSEVGIYGVILSGAEGEDEDHDNGKVLLNAFAGYTVRSKPADVDDGGVMMGVAALDSLAVVQ</sequence>
<dbReference type="VEuPathDB" id="TriTrypDB:TcIL3000_7_3200"/>
<gene>
    <name evidence="1" type="ORF">TCIL3000_7_3200</name>
</gene>
<dbReference type="PANTHER" id="PTHR11130:SF0">
    <property type="entry name" value="GLUTATHIONE SYNTHETASE"/>
    <property type="match status" value="1"/>
</dbReference>
<accession>G0UQ45</accession>
<dbReference type="Pfam" id="PF03917">
    <property type="entry name" value="GSH_synth_ATP"/>
    <property type="match status" value="1"/>
</dbReference>
<reference evidence="1" key="1">
    <citation type="journal article" date="2012" name="Proc. Natl. Acad. Sci. U.S.A.">
        <title>Antigenic diversity is generated by distinct evolutionary mechanisms in African trypanosome species.</title>
        <authorList>
            <person name="Jackson A.P."/>
            <person name="Berry A."/>
            <person name="Aslett M."/>
            <person name="Allison H.C."/>
            <person name="Burton P."/>
            <person name="Vavrova-Anderson J."/>
            <person name="Brown R."/>
            <person name="Browne H."/>
            <person name="Corton N."/>
            <person name="Hauser H."/>
            <person name="Gamble J."/>
            <person name="Gilderthorp R."/>
            <person name="Marcello L."/>
            <person name="McQuillan J."/>
            <person name="Otto T.D."/>
            <person name="Quail M.A."/>
            <person name="Sanders M.J."/>
            <person name="van Tonder A."/>
            <person name="Ginger M.L."/>
            <person name="Field M.C."/>
            <person name="Barry J.D."/>
            <person name="Hertz-Fowler C."/>
            <person name="Berriman M."/>
        </authorList>
    </citation>
    <scope>NUCLEOTIDE SEQUENCE</scope>
    <source>
        <strain evidence="1">IL3000</strain>
    </source>
</reference>
<proteinExistence type="predicted"/>
<dbReference type="InterPro" id="IPR005615">
    <property type="entry name" value="Glutathione_synthase"/>
</dbReference>
<dbReference type="GO" id="GO:0043295">
    <property type="term" value="F:glutathione binding"/>
    <property type="evidence" value="ECO:0007669"/>
    <property type="project" value="TreeGrafter"/>
</dbReference>
<dbReference type="PANTHER" id="PTHR11130">
    <property type="entry name" value="GLUTATHIONE SYNTHETASE"/>
    <property type="match status" value="1"/>
</dbReference>
<evidence type="ECO:0000313" key="1">
    <source>
        <dbReference type="EMBL" id="CCC91506.1"/>
    </source>
</evidence>
<name>G0UQ45_TRYCI</name>